<evidence type="ECO:0000256" key="1">
    <source>
        <dbReference type="ARBA" id="ARBA00023015"/>
    </source>
</evidence>
<dbReference type="InterPro" id="IPR015927">
    <property type="entry name" value="Peptidase_S24_S26A/B/C"/>
</dbReference>
<dbReference type="InterPro" id="IPR039418">
    <property type="entry name" value="LexA-like"/>
</dbReference>
<dbReference type="CDD" id="cd00093">
    <property type="entry name" value="HTH_XRE"/>
    <property type="match status" value="1"/>
</dbReference>
<dbReference type="PANTHER" id="PTHR40661">
    <property type="match status" value="1"/>
</dbReference>
<protein>
    <submittedName>
        <fullName evidence="5">Phage repressor protein C with HTH and peptisase S24 domain</fullName>
    </submittedName>
</protein>
<dbReference type="EMBL" id="QEKO01000002">
    <property type="protein sequence ID" value="PVY62206.1"/>
    <property type="molecule type" value="Genomic_DNA"/>
</dbReference>
<dbReference type="InterPro" id="IPR036286">
    <property type="entry name" value="LexA/Signal_pep-like_sf"/>
</dbReference>
<dbReference type="OrthoDB" id="8781680at2"/>
<dbReference type="InterPro" id="IPR010982">
    <property type="entry name" value="Lambda_DNA-bd_dom_sf"/>
</dbReference>
<comment type="caution">
    <text evidence="5">The sequence shown here is derived from an EMBL/GenBank/DDBJ whole genome shotgun (WGS) entry which is preliminary data.</text>
</comment>
<dbReference type="Gene3D" id="1.10.260.40">
    <property type="entry name" value="lambda repressor-like DNA-binding domains"/>
    <property type="match status" value="1"/>
</dbReference>
<organism evidence="5 6">
    <name type="scientific">Pusillimonas noertemannii</name>
    <dbReference type="NCBI Taxonomy" id="305977"/>
    <lineage>
        <taxon>Bacteria</taxon>
        <taxon>Pseudomonadati</taxon>
        <taxon>Pseudomonadota</taxon>
        <taxon>Betaproteobacteria</taxon>
        <taxon>Burkholderiales</taxon>
        <taxon>Alcaligenaceae</taxon>
        <taxon>Pusillimonas</taxon>
    </lineage>
</organism>
<evidence type="ECO:0000259" key="4">
    <source>
        <dbReference type="PROSITE" id="PS50943"/>
    </source>
</evidence>
<keyword evidence="6" id="KW-1185">Reference proteome</keyword>
<dbReference type="SMART" id="SM00530">
    <property type="entry name" value="HTH_XRE"/>
    <property type="match status" value="1"/>
</dbReference>
<keyword evidence="2" id="KW-0238">DNA-binding</keyword>
<evidence type="ECO:0000313" key="6">
    <source>
        <dbReference type="Proteomes" id="UP000246145"/>
    </source>
</evidence>
<dbReference type="AlphaFoldDB" id="A0A2U1CMG1"/>
<reference evidence="5 6" key="1">
    <citation type="submission" date="2018-04" db="EMBL/GenBank/DDBJ databases">
        <title>Genomic Encyclopedia of Type Strains, Phase IV (KMG-IV): sequencing the most valuable type-strain genomes for metagenomic binning, comparative biology and taxonomic classification.</title>
        <authorList>
            <person name="Goeker M."/>
        </authorList>
    </citation>
    <scope>NUCLEOTIDE SEQUENCE [LARGE SCALE GENOMIC DNA]</scope>
    <source>
        <strain evidence="5 6">DSM 10065</strain>
    </source>
</reference>
<keyword evidence="1" id="KW-0805">Transcription regulation</keyword>
<accession>A0A2U1CMG1</accession>
<evidence type="ECO:0000256" key="2">
    <source>
        <dbReference type="ARBA" id="ARBA00023125"/>
    </source>
</evidence>
<gene>
    <name evidence="5" type="ORF">C7440_1699</name>
</gene>
<dbReference type="Pfam" id="PF01381">
    <property type="entry name" value="HTH_3"/>
    <property type="match status" value="1"/>
</dbReference>
<keyword evidence="3" id="KW-0804">Transcription</keyword>
<proteinExistence type="predicted"/>
<evidence type="ECO:0000313" key="5">
    <source>
        <dbReference type="EMBL" id="PVY62206.1"/>
    </source>
</evidence>
<dbReference type="CDD" id="cd06529">
    <property type="entry name" value="S24_LexA-like"/>
    <property type="match status" value="1"/>
</dbReference>
<dbReference type="Gene3D" id="2.10.109.10">
    <property type="entry name" value="Umud Fragment, subunit A"/>
    <property type="match status" value="1"/>
</dbReference>
<dbReference type="SUPFAM" id="SSF47413">
    <property type="entry name" value="lambda repressor-like DNA-binding domains"/>
    <property type="match status" value="1"/>
</dbReference>
<name>A0A2U1CMG1_9BURK</name>
<dbReference type="PROSITE" id="PS50943">
    <property type="entry name" value="HTH_CROC1"/>
    <property type="match status" value="1"/>
</dbReference>
<dbReference type="PANTHER" id="PTHR40661:SF3">
    <property type="entry name" value="FELS-1 PROPHAGE TRANSCRIPTIONAL REGULATOR"/>
    <property type="match status" value="1"/>
</dbReference>
<dbReference type="RefSeq" id="WP_116518195.1">
    <property type="nucleotide sequence ID" value="NZ_JACCEX010000002.1"/>
</dbReference>
<dbReference type="InterPro" id="IPR001387">
    <property type="entry name" value="Cro/C1-type_HTH"/>
</dbReference>
<feature type="domain" description="HTH cro/C1-type" evidence="4">
    <location>
        <begin position="7"/>
        <end position="60"/>
    </location>
</feature>
<dbReference type="SUPFAM" id="SSF51306">
    <property type="entry name" value="LexA/Signal peptidase"/>
    <property type="match status" value="1"/>
</dbReference>
<sequence length="224" mass="25081">MEISDWVRNAREFAGLTQPQLGDALGISKQNISAWERERHEPSFDNLIKIISVTGYPEPLPGLPLELWQARLDAEEAKQNEIYLPVRNAAFELGYGTDDPGIELVAERIRFTRSFIRSEMPHITSLANLSLLPHADSSMEPTFSAGNLLVVDRGVNDMKGNAVYAFRLQGQVFVKRIVRNPITMSITAKSDNELHGSFEIEPAQAESLEVLGMIVYAMRGKRVQ</sequence>
<dbReference type="GO" id="GO:0003677">
    <property type="term" value="F:DNA binding"/>
    <property type="evidence" value="ECO:0007669"/>
    <property type="project" value="UniProtKB-KW"/>
</dbReference>
<evidence type="ECO:0000256" key="3">
    <source>
        <dbReference type="ARBA" id="ARBA00023163"/>
    </source>
</evidence>
<dbReference type="Pfam" id="PF00717">
    <property type="entry name" value="Peptidase_S24"/>
    <property type="match status" value="1"/>
</dbReference>
<dbReference type="Proteomes" id="UP000246145">
    <property type="component" value="Unassembled WGS sequence"/>
</dbReference>